<dbReference type="Pfam" id="PF13920">
    <property type="entry name" value="zf-C3HC4_3"/>
    <property type="match status" value="1"/>
</dbReference>
<dbReference type="InterPro" id="IPR057299">
    <property type="entry name" value="RNF34_RFFL_SAP"/>
</dbReference>
<dbReference type="Pfam" id="PF22968">
    <property type="entry name" value="RNF34L-like_3rd"/>
    <property type="match status" value="1"/>
</dbReference>
<feature type="region of interest" description="Disordered" evidence="5">
    <location>
        <begin position="195"/>
        <end position="246"/>
    </location>
</feature>
<dbReference type="Gene3D" id="3.30.40.10">
    <property type="entry name" value="Zinc/RING finger domain, C3HC4 (zinc finger)"/>
    <property type="match status" value="1"/>
</dbReference>
<dbReference type="Pfam" id="PF23632">
    <property type="entry name" value="SAP_RNF34_RFFL"/>
    <property type="match status" value="1"/>
</dbReference>
<dbReference type="GO" id="GO:0005886">
    <property type="term" value="C:plasma membrane"/>
    <property type="evidence" value="ECO:0007669"/>
    <property type="project" value="TreeGrafter"/>
</dbReference>
<dbReference type="InterPro" id="IPR001841">
    <property type="entry name" value="Znf_RING"/>
</dbReference>
<keyword evidence="1" id="KW-0479">Metal-binding</keyword>
<evidence type="ECO:0000259" key="6">
    <source>
        <dbReference type="PROSITE" id="PS50089"/>
    </source>
</evidence>
<dbReference type="GO" id="GO:0070936">
    <property type="term" value="P:protein K48-linked ubiquitination"/>
    <property type="evidence" value="ECO:0007669"/>
    <property type="project" value="TreeGrafter"/>
</dbReference>
<evidence type="ECO:0000256" key="1">
    <source>
        <dbReference type="ARBA" id="ARBA00022723"/>
    </source>
</evidence>
<keyword evidence="2 4" id="KW-0863">Zinc-finger</keyword>
<reference evidence="7" key="1">
    <citation type="submission" date="2025-08" db="UniProtKB">
        <authorList>
            <consortium name="Ensembl"/>
        </authorList>
    </citation>
    <scope>IDENTIFICATION</scope>
</reference>
<evidence type="ECO:0000313" key="7">
    <source>
        <dbReference type="Ensembl" id="ENSEBUP00000002493.1"/>
    </source>
</evidence>
<accession>A0A8C4N7D1</accession>
<dbReference type="GeneTree" id="ENSGT00390000012719"/>
<dbReference type="InterPro" id="IPR051728">
    <property type="entry name" value="RING-FYVE_E3_ubiquitin-ligase"/>
</dbReference>
<dbReference type="Ensembl" id="ENSEBUT00000002848.1">
    <property type="protein sequence ID" value="ENSEBUP00000002493.1"/>
    <property type="gene ID" value="ENSEBUG00000001938.1"/>
</dbReference>
<keyword evidence="3" id="KW-0862">Zinc</keyword>
<dbReference type="Proteomes" id="UP000694388">
    <property type="component" value="Unplaced"/>
</dbReference>
<dbReference type="InterPro" id="IPR055111">
    <property type="entry name" value="RNF34_RFFL_HeH"/>
</dbReference>
<dbReference type="InterPro" id="IPR013083">
    <property type="entry name" value="Znf_RING/FYVE/PHD"/>
</dbReference>
<feature type="domain" description="RING-type" evidence="6">
    <location>
        <begin position="326"/>
        <end position="361"/>
    </location>
</feature>
<dbReference type="GO" id="GO:1902042">
    <property type="term" value="P:negative regulation of extrinsic apoptotic signaling pathway via death domain receptors"/>
    <property type="evidence" value="ECO:0007669"/>
    <property type="project" value="TreeGrafter"/>
</dbReference>
<dbReference type="GO" id="GO:0008270">
    <property type="term" value="F:zinc ion binding"/>
    <property type="evidence" value="ECO:0007669"/>
    <property type="project" value="UniProtKB-KW"/>
</dbReference>
<keyword evidence="8" id="KW-1185">Reference proteome</keyword>
<evidence type="ECO:0000256" key="2">
    <source>
        <dbReference type="ARBA" id="ARBA00022771"/>
    </source>
</evidence>
<dbReference type="SUPFAM" id="SSF57850">
    <property type="entry name" value="RING/U-box"/>
    <property type="match status" value="1"/>
</dbReference>
<reference evidence="7" key="2">
    <citation type="submission" date="2025-09" db="UniProtKB">
        <authorList>
            <consortium name="Ensembl"/>
        </authorList>
    </citation>
    <scope>IDENTIFICATION</scope>
</reference>
<dbReference type="PROSITE" id="PS50089">
    <property type="entry name" value="ZF_RING_2"/>
    <property type="match status" value="1"/>
</dbReference>
<evidence type="ECO:0000256" key="5">
    <source>
        <dbReference type="SAM" id="MobiDB-lite"/>
    </source>
</evidence>
<dbReference type="PANTHER" id="PTHR14879">
    <property type="entry name" value="CASPASE REGULATOR, RING FINGER DOMAIN-CONTAINING"/>
    <property type="match status" value="1"/>
</dbReference>
<proteinExistence type="predicted"/>
<dbReference type="GO" id="GO:0043161">
    <property type="term" value="P:proteasome-mediated ubiquitin-dependent protein catabolic process"/>
    <property type="evidence" value="ECO:0007669"/>
    <property type="project" value="TreeGrafter"/>
</dbReference>
<organism evidence="7 8">
    <name type="scientific">Eptatretus burgeri</name>
    <name type="common">Inshore hagfish</name>
    <dbReference type="NCBI Taxonomy" id="7764"/>
    <lineage>
        <taxon>Eukaryota</taxon>
        <taxon>Metazoa</taxon>
        <taxon>Chordata</taxon>
        <taxon>Craniata</taxon>
        <taxon>Vertebrata</taxon>
        <taxon>Cyclostomata</taxon>
        <taxon>Myxini</taxon>
        <taxon>Myxiniformes</taxon>
        <taxon>Myxinidae</taxon>
        <taxon>Eptatretinae</taxon>
        <taxon>Eptatretus</taxon>
    </lineage>
</organism>
<dbReference type="InterPro" id="IPR036361">
    <property type="entry name" value="SAP_dom_sf"/>
</dbReference>
<dbReference type="AlphaFoldDB" id="A0A8C4N7D1"/>
<dbReference type="GO" id="GO:0005737">
    <property type="term" value="C:cytoplasm"/>
    <property type="evidence" value="ECO:0007669"/>
    <property type="project" value="TreeGrafter"/>
</dbReference>
<dbReference type="GO" id="GO:0061630">
    <property type="term" value="F:ubiquitin protein ligase activity"/>
    <property type="evidence" value="ECO:0007669"/>
    <property type="project" value="TreeGrafter"/>
</dbReference>
<feature type="compositionally biased region" description="Low complexity" evidence="5">
    <location>
        <begin position="204"/>
        <end position="216"/>
    </location>
</feature>
<name>A0A8C4N7D1_EPTBU</name>
<protein>
    <submittedName>
        <fullName evidence="7">Ring finger and FYVE-like domain containing E3 ubiquitin protein ligase</fullName>
    </submittedName>
</protein>
<dbReference type="SUPFAM" id="SSF68906">
    <property type="entry name" value="SAP domain"/>
    <property type="match status" value="1"/>
</dbReference>
<dbReference type="SMART" id="SM00184">
    <property type="entry name" value="RING"/>
    <property type="match status" value="1"/>
</dbReference>
<dbReference type="Gene3D" id="1.10.720.140">
    <property type="match status" value="1"/>
</dbReference>
<evidence type="ECO:0000256" key="4">
    <source>
        <dbReference type="PROSITE-ProRule" id="PRU00175"/>
    </source>
</evidence>
<sequence length="373" mass="41224">MSLTLASQQLTCAHAPLSTLRVLHPPVEQPSVVLFPVGQGVAAVASLAFRYCVVRLTGRCSFYYHVTHSSACTFCHLRCGVVECGFPFFSSSSHQHTCSDCRHTFCQSCCALHSNAMWLCVTCLCLDSTGFTKDLLMRVKVKELRDYLAQHGICTDTCREKEDLVDLVMNHRRIPTAPMPSGYSQATVEPFVEASISRPPTPPSVTTSSPTSTVPPLQEPEVLDEGTDRGSDAEGEEDPQVAAGPLRISLSDLTSVEEVASLSVREMKTLLRRNFVDYKGCCERWELEERVRRLYEDTQRLQAGTGEVTRVDIASAGLSASEDHLCKVCMDSPIDCVLLECGHMVTCTKCGKRMSECPICRQYVVRAVHVFRT</sequence>
<dbReference type="PANTHER" id="PTHR14879:SF2">
    <property type="entry name" value="E3 UBIQUITIN-PROTEIN LIGASE RIFIFYLIN"/>
    <property type="match status" value="1"/>
</dbReference>
<dbReference type="FunFam" id="3.30.40.10:FF:000110">
    <property type="entry name" value="E3 ubiquitin-protein ligase RNF34 isoform X1"/>
    <property type="match status" value="1"/>
</dbReference>
<evidence type="ECO:0000313" key="8">
    <source>
        <dbReference type="Proteomes" id="UP000694388"/>
    </source>
</evidence>
<evidence type="ECO:0000256" key="3">
    <source>
        <dbReference type="ARBA" id="ARBA00022833"/>
    </source>
</evidence>